<feature type="domain" description="PLD phosphodiesterase" evidence="2">
    <location>
        <begin position="401"/>
        <end position="428"/>
    </location>
</feature>
<proteinExistence type="predicted"/>
<dbReference type="STRING" id="314285.KT71_14244"/>
<organism evidence="3 4">
    <name type="scientific">Congregibacter litoralis KT71</name>
    <dbReference type="NCBI Taxonomy" id="314285"/>
    <lineage>
        <taxon>Bacteria</taxon>
        <taxon>Pseudomonadati</taxon>
        <taxon>Pseudomonadota</taxon>
        <taxon>Gammaproteobacteria</taxon>
        <taxon>Cellvibrionales</taxon>
        <taxon>Halieaceae</taxon>
        <taxon>Congregibacter</taxon>
    </lineage>
</organism>
<dbReference type="AlphaFoldDB" id="A4A7U2"/>
<sequence>MPLIFRLYLILVASLLAACSTVDFDQPKAASYANLDTSDTRLGRNLAPLREARHPESGFSPLSLGIDALSARLLLIGLAEKSLDVQYYLVGNDPIGAVFFEALLKAADRGVRVRLLIDDIGTRTIEHQLAPLDSHPNLQLRLFNPFANRNARGLDAWDLHRLSRRMHNKTLIADQELLILGGRNIATEYFAANPAYNFGDVDAVAMGTVARDASTMFDRYWNDRYSIPFEHLTDPEKNALSLETLRLELKERSQELAGSAYGSLVGDRALAMTDIHADEYFWSPYQLIYDNPQKALSQEAPPEEKLSYSLGKVAGDAKEEIFVLSPYFVPRKAGVDWLSAIADRGVQIDILTNGLAANDHIVVHGGYAPARKPLLRKGARFFELRGDIVMEGTKASEASEAKSKLHGKAFVVDRRHLFIGSFNWDPRSANLNTEMGVLIDSEAFAGAFAEGMYEALDENAYEVFLEDGALRWRAQREGTTEVLRKEPEVSWWTRFLANLSRLLPIRGQL</sequence>
<dbReference type="PANTHER" id="PTHR21248">
    <property type="entry name" value="CARDIOLIPIN SYNTHASE"/>
    <property type="match status" value="1"/>
</dbReference>
<keyword evidence="4" id="KW-1185">Reference proteome</keyword>
<reference evidence="3 4" key="2">
    <citation type="journal article" date="2009" name="PLoS ONE">
        <title>The photosynthetic apparatus and its regulation in the aerobic gammaproteobacterium Congregibacter litoralis gen. nov., sp. nov.</title>
        <authorList>
            <person name="Spring S."/>
            <person name="Lunsdorf H."/>
            <person name="Fuchs B.M."/>
            <person name="Tindall B.J."/>
        </authorList>
    </citation>
    <scope>NUCLEOTIDE SEQUENCE [LARGE SCALE GENOMIC DNA]</scope>
    <source>
        <strain evidence="3">KT71</strain>
    </source>
</reference>
<dbReference type="InterPro" id="IPR001736">
    <property type="entry name" value="PLipase_D/transphosphatidylase"/>
</dbReference>
<feature type="chain" id="PRO_5002665719" evidence="1">
    <location>
        <begin position="18"/>
        <end position="509"/>
    </location>
</feature>
<dbReference type="GO" id="GO:0032049">
    <property type="term" value="P:cardiolipin biosynthetic process"/>
    <property type="evidence" value="ECO:0007669"/>
    <property type="project" value="UniProtKB-ARBA"/>
</dbReference>
<dbReference type="PROSITE" id="PS50035">
    <property type="entry name" value="PLD"/>
    <property type="match status" value="2"/>
</dbReference>
<dbReference type="GO" id="GO:0030572">
    <property type="term" value="F:phosphatidyltransferase activity"/>
    <property type="evidence" value="ECO:0007669"/>
    <property type="project" value="UniProtKB-ARBA"/>
</dbReference>
<dbReference type="CDD" id="cd09113">
    <property type="entry name" value="PLDc_ymdC_like_2"/>
    <property type="match status" value="1"/>
</dbReference>
<reference evidence="3 4" key="1">
    <citation type="journal article" date="2007" name="Proc. Natl. Acad. Sci. U.S.A.">
        <title>Characterization of a marine gammaproteobacterium capable of aerobic anoxygenic photosynthesis.</title>
        <authorList>
            <person name="Fuchs B.M."/>
            <person name="Spring S."/>
            <person name="Teeling H."/>
            <person name="Quast C."/>
            <person name="Wulf J."/>
            <person name="Schattenhofer M."/>
            <person name="Yan S."/>
            <person name="Ferriera S."/>
            <person name="Johnson J."/>
            <person name="Glockner F.O."/>
            <person name="Amann R."/>
        </authorList>
    </citation>
    <scope>NUCLEOTIDE SEQUENCE [LARGE SCALE GENOMIC DNA]</scope>
    <source>
        <strain evidence="3">KT71</strain>
    </source>
</reference>
<comment type="caution">
    <text evidence="3">The sequence shown here is derived from an EMBL/GenBank/DDBJ whole genome shotgun (WGS) entry which is preliminary data.</text>
</comment>
<evidence type="ECO:0000259" key="2">
    <source>
        <dbReference type="PROSITE" id="PS50035"/>
    </source>
</evidence>
<dbReference type="EMBL" id="AAOA02000001">
    <property type="protein sequence ID" value="EAQ97737.1"/>
    <property type="molecule type" value="Genomic_DNA"/>
</dbReference>
<dbReference type="PANTHER" id="PTHR21248:SF12">
    <property type="entry name" value="CARDIOLIPIN SYNTHASE C"/>
    <property type="match status" value="1"/>
</dbReference>
<dbReference type="eggNOG" id="COG1502">
    <property type="taxonomic scope" value="Bacteria"/>
</dbReference>
<dbReference type="Gene3D" id="3.30.870.10">
    <property type="entry name" value="Endonuclease Chain A"/>
    <property type="match status" value="2"/>
</dbReference>
<gene>
    <name evidence="3" type="ORF">KT71_14244</name>
</gene>
<keyword evidence="1" id="KW-0732">Signal</keyword>
<dbReference type="SUPFAM" id="SSF56024">
    <property type="entry name" value="Phospholipase D/nuclease"/>
    <property type="match status" value="2"/>
</dbReference>
<dbReference type="Pfam" id="PF13091">
    <property type="entry name" value="PLDc_2"/>
    <property type="match status" value="2"/>
</dbReference>
<dbReference type="InterPro" id="IPR025202">
    <property type="entry name" value="PLD-like_dom"/>
</dbReference>
<name>A4A7U2_9GAMM</name>
<dbReference type="CDD" id="cd09111">
    <property type="entry name" value="PLDc_ymdC_like_1"/>
    <property type="match status" value="1"/>
</dbReference>
<dbReference type="Proteomes" id="UP000019205">
    <property type="component" value="Chromosome"/>
</dbReference>
<dbReference type="RefSeq" id="WP_008295283.1">
    <property type="nucleotide sequence ID" value="NZ_CM002299.1"/>
</dbReference>
<feature type="signal peptide" evidence="1">
    <location>
        <begin position="1"/>
        <end position="17"/>
    </location>
</feature>
<dbReference type="PROSITE" id="PS51257">
    <property type="entry name" value="PROKAR_LIPOPROTEIN"/>
    <property type="match status" value="1"/>
</dbReference>
<evidence type="ECO:0000256" key="1">
    <source>
        <dbReference type="SAM" id="SignalP"/>
    </source>
</evidence>
<dbReference type="OrthoDB" id="9814092at2"/>
<feature type="domain" description="PLD phosphodiesterase" evidence="2">
    <location>
        <begin position="162"/>
        <end position="189"/>
    </location>
</feature>
<dbReference type="HOGENOM" id="CLU_026287_0_0_6"/>
<dbReference type="SMART" id="SM00155">
    <property type="entry name" value="PLDc"/>
    <property type="match status" value="2"/>
</dbReference>
<evidence type="ECO:0000313" key="3">
    <source>
        <dbReference type="EMBL" id="EAQ97737.1"/>
    </source>
</evidence>
<protein>
    <submittedName>
        <fullName evidence="3">Phosphatidylserine/phosphatidylglycerophosphate/ cardiolipin synthase</fullName>
    </submittedName>
</protein>
<accession>A4A7U2</accession>
<evidence type="ECO:0000313" key="4">
    <source>
        <dbReference type="Proteomes" id="UP000019205"/>
    </source>
</evidence>